<evidence type="ECO:0000256" key="4">
    <source>
        <dbReference type="ARBA" id="ARBA00022475"/>
    </source>
</evidence>
<feature type="domain" description="Flagellar M-ring N-terminal" evidence="12">
    <location>
        <begin position="52"/>
        <end position="227"/>
    </location>
</feature>
<dbReference type="InterPro" id="IPR013556">
    <property type="entry name" value="Flag_M-ring_C"/>
</dbReference>
<dbReference type="PIRSF" id="PIRSF004862">
    <property type="entry name" value="FliF"/>
    <property type="match status" value="1"/>
</dbReference>
<dbReference type="GO" id="GO:0071973">
    <property type="term" value="P:bacterial-type flagellum-dependent cell motility"/>
    <property type="evidence" value="ECO:0007669"/>
    <property type="project" value="InterPro"/>
</dbReference>
<comment type="subcellular location">
    <subcellularLocation>
        <location evidence="1 9">Bacterial flagellum basal body</location>
    </subcellularLocation>
    <subcellularLocation>
        <location evidence="2">Cell membrane</location>
        <topology evidence="2">Multi-pass membrane protein</topology>
    </subcellularLocation>
</comment>
<dbReference type="PANTHER" id="PTHR30046:SF0">
    <property type="entry name" value="FLAGELLAR M-RING PROTEIN"/>
    <property type="match status" value="1"/>
</dbReference>
<feature type="region of interest" description="Disordered" evidence="10">
    <location>
        <begin position="309"/>
        <end position="335"/>
    </location>
</feature>
<dbReference type="InterPro" id="IPR043427">
    <property type="entry name" value="YscJ/FliF"/>
</dbReference>
<dbReference type="Pfam" id="PF08345">
    <property type="entry name" value="YscJ_FliF_C"/>
    <property type="match status" value="1"/>
</dbReference>
<evidence type="ECO:0000259" key="12">
    <source>
        <dbReference type="Pfam" id="PF01514"/>
    </source>
</evidence>
<proteinExistence type="inferred from homology"/>
<dbReference type="PANTHER" id="PTHR30046">
    <property type="entry name" value="FLAGELLAR M-RING PROTEIN"/>
    <property type="match status" value="1"/>
</dbReference>
<sequence>MLARLKAAVQNRLPTSLAWLRLSPAVLARLMPIIVLAIALTALATLYMRYDQANYKAVFGAREPVQLDQLVTVLDAERIPYRIHPETGQVLVSSSELARARMILAAKGVTAKPAPGLEQVDNDDPLGTSQFVQDVRFRRGLESELAQSIMTMDPIDKARVHLSIARSSSFVMVDGEKSSASVVLSLRPGRRLTKEQTAAVINLVAGSVPNLAAERVSVVDQGGAFLSAHVDLTDDLVGGGDAAARARDDAMRNVQDLLAPTLGDGNFRVSVTAVVNNDRVEETREQFGEAPKVMNEATRDEQNRDRMALGVPGSLSNRPVDVPASEPRADGGTKRNATTRQFAYDRNVTQIKRSRGRLEKLSVAVVLSNAASPTKGKPWSAEQLKHIDQILRSGLGIDEGRGDQLVVSSLDFPPAPVEEPWWKQRETLTDGGWYLAYGLGALLVYLLIARPVLRMGQQWSQHKYGGAVAAEVPALANGEPGRLSDESEAATPALPDGRPPLGGVMSLLDEVDLPPADSGVEVLIDHLHALSEKEPERVAEVVKQWIQNNGNASS</sequence>
<keyword evidence="14" id="KW-0966">Cell projection</keyword>
<evidence type="ECO:0000256" key="10">
    <source>
        <dbReference type="SAM" id="MobiDB-lite"/>
    </source>
</evidence>
<dbReference type="EMBL" id="LPJV01000062">
    <property type="protein sequence ID" value="KWF45102.1"/>
    <property type="molecule type" value="Genomic_DNA"/>
</dbReference>
<evidence type="ECO:0000256" key="3">
    <source>
        <dbReference type="ARBA" id="ARBA00007971"/>
    </source>
</evidence>
<accession>A0AAW3P8V8</accession>
<dbReference type="GO" id="GO:0003774">
    <property type="term" value="F:cytoskeletal motor activity"/>
    <property type="evidence" value="ECO:0007669"/>
    <property type="project" value="InterPro"/>
</dbReference>
<evidence type="ECO:0000313" key="14">
    <source>
        <dbReference type="EMBL" id="KWF45102.1"/>
    </source>
</evidence>
<evidence type="ECO:0000256" key="7">
    <source>
        <dbReference type="ARBA" id="ARBA00023136"/>
    </source>
</evidence>
<dbReference type="Gene3D" id="3.30.300.30">
    <property type="match status" value="1"/>
</dbReference>
<comment type="caution">
    <text evidence="14">The sequence shown here is derived from an EMBL/GenBank/DDBJ whole genome shotgun (WGS) entry which is preliminary data.</text>
</comment>
<dbReference type="NCBIfam" id="TIGR00206">
    <property type="entry name" value="fliF"/>
    <property type="match status" value="1"/>
</dbReference>
<gene>
    <name evidence="14" type="ORF">WL88_28905</name>
</gene>
<keyword evidence="5 11" id="KW-0812">Transmembrane</keyword>
<evidence type="ECO:0000256" key="6">
    <source>
        <dbReference type="ARBA" id="ARBA00022989"/>
    </source>
</evidence>
<dbReference type="GO" id="GO:0009431">
    <property type="term" value="C:bacterial-type flagellum basal body, MS ring"/>
    <property type="evidence" value="ECO:0007669"/>
    <property type="project" value="InterPro"/>
</dbReference>
<evidence type="ECO:0000256" key="8">
    <source>
        <dbReference type="ARBA" id="ARBA00023143"/>
    </source>
</evidence>
<dbReference type="InterPro" id="IPR006182">
    <property type="entry name" value="FliF_N_dom"/>
</dbReference>
<feature type="transmembrane region" description="Helical" evidence="11">
    <location>
        <begin position="26"/>
        <end position="48"/>
    </location>
</feature>
<keyword evidence="6 11" id="KW-1133">Transmembrane helix</keyword>
<evidence type="ECO:0000256" key="9">
    <source>
        <dbReference type="PIRNR" id="PIRNR004862"/>
    </source>
</evidence>
<protein>
    <recommendedName>
        <fullName evidence="9">Flagellar M-ring protein</fullName>
    </recommendedName>
</protein>
<reference evidence="14 15" key="1">
    <citation type="submission" date="2015-11" db="EMBL/GenBank/DDBJ databases">
        <title>Expanding the genomic diversity of Burkholderia species for the development of highly accurate diagnostics.</title>
        <authorList>
            <person name="Sahl J."/>
            <person name="Keim P."/>
            <person name="Wagner D."/>
        </authorList>
    </citation>
    <scope>NUCLEOTIDE SEQUENCE [LARGE SCALE GENOMIC DNA]</scope>
    <source>
        <strain evidence="14 15">MSMB378WGS</strain>
    </source>
</reference>
<evidence type="ECO:0000256" key="1">
    <source>
        <dbReference type="ARBA" id="ARBA00004117"/>
    </source>
</evidence>
<feature type="transmembrane region" description="Helical" evidence="11">
    <location>
        <begin position="433"/>
        <end position="453"/>
    </location>
</feature>
<evidence type="ECO:0000313" key="15">
    <source>
        <dbReference type="Proteomes" id="UP000063236"/>
    </source>
</evidence>
<keyword evidence="14" id="KW-0969">Cilium</keyword>
<name>A0AAW3P8V8_9BURK</name>
<keyword evidence="14" id="KW-0282">Flagellum</keyword>
<keyword evidence="7 11" id="KW-0472">Membrane</keyword>
<organism evidence="14 15">
    <name type="scientific">Burkholderia diffusa</name>
    <dbReference type="NCBI Taxonomy" id="488732"/>
    <lineage>
        <taxon>Bacteria</taxon>
        <taxon>Pseudomonadati</taxon>
        <taxon>Pseudomonadota</taxon>
        <taxon>Betaproteobacteria</taxon>
        <taxon>Burkholderiales</taxon>
        <taxon>Burkholderiaceae</taxon>
        <taxon>Burkholderia</taxon>
        <taxon>Burkholderia cepacia complex</taxon>
    </lineage>
</organism>
<dbReference type="AlphaFoldDB" id="A0AAW3P8V8"/>
<keyword evidence="8 9" id="KW-0975">Bacterial flagellum</keyword>
<evidence type="ECO:0000256" key="5">
    <source>
        <dbReference type="ARBA" id="ARBA00022692"/>
    </source>
</evidence>
<feature type="region of interest" description="Disordered" evidence="10">
    <location>
        <begin position="478"/>
        <end position="498"/>
    </location>
</feature>
<evidence type="ECO:0000256" key="11">
    <source>
        <dbReference type="SAM" id="Phobius"/>
    </source>
</evidence>
<evidence type="ECO:0000259" key="13">
    <source>
        <dbReference type="Pfam" id="PF08345"/>
    </source>
</evidence>
<dbReference type="GO" id="GO:0005886">
    <property type="term" value="C:plasma membrane"/>
    <property type="evidence" value="ECO:0007669"/>
    <property type="project" value="UniProtKB-SubCell"/>
</dbReference>
<feature type="domain" description="Flagellar M-ring C-terminal" evidence="13">
    <location>
        <begin position="258"/>
        <end position="412"/>
    </location>
</feature>
<dbReference type="Proteomes" id="UP000063236">
    <property type="component" value="Unassembled WGS sequence"/>
</dbReference>
<dbReference type="Pfam" id="PF01514">
    <property type="entry name" value="YscJ_FliF"/>
    <property type="match status" value="1"/>
</dbReference>
<evidence type="ECO:0000256" key="2">
    <source>
        <dbReference type="ARBA" id="ARBA00004651"/>
    </source>
</evidence>
<dbReference type="PRINTS" id="PR01009">
    <property type="entry name" value="FLGMRINGFLIF"/>
</dbReference>
<comment type="function">
    <text evidence="9">The M ring may be actively involved in energy transduction.</text>
</comment>
<keyword evidence="4" id="KW-1003">Cell membrane</keyword>
<dbReference type="InterPro" id="IPR000067">
    <property type="entry name" value="FlgMring_FliF"/>
</dbReference>
<comment type="similarity">
    <text evidence="3 9">Belongs to the FliF family.</text>
</comment>
<dbReference type="InterPro" id="IPR045851">
    <property type="entry name" value="AMP-bd_C_sf"/>
</dbReference>